<feature type="domain" description="HTH lysR-type" evidence="5">
    <location>
        <begin position="10"/>
        <end position="67"/>
    </location>
</feature>
<evidence type="ECO:0000256" key="4">
    <source>
        <dbReference type="ARBA" id="ARBA00023163"/>
    </source>
</evidence>
<evidence type="ECO:0000256" key="3">
    <source>
        <dbReference type="ARBA" id="ARBA00023125"/>
    </source>
</evidence>
<evidence type="ECO:0000256" key="2">
    <source>
        <dbReference type="ARBA" id="ARBA00023015"/>
    </source>
</evidence>
<dbReference type="Pfam" id="PF03466">
    <property type="entry name" value="LysR_substrate"/>
    <property type="match status" value="1"/>
</dbReference>
<evidence type="ECO:0000313" key="6">
    <source>
        <dbReference type="EMBL" id="PDX59024.1"/>
    </source>
</evidence>
<evidence type="ECO:0000259" key="5">
    <source>
        <dbReference type="PROSITE" id="PS50931"/>
    </source>
</evidence>
<keyword evidence="2" id="KW-0805">Transcription regulation</keyword>
<dbReference type="PRINTS" id="PR00039">
    <property type="entry name" value="HTHLYSR"/>
</dbReference>
<keyword evidence="7" id="KW-1185">Reference proteome</keyword>
<dbReference type="InterPro" id="IPR005119">
    <property type="entry name" value="LysR_subst-bd"/>
</dbReference>
<keyword evidence="3" id="KW-0238">DNA-binding</keyword>
<reference evidence="6 7" key="1">
    <citation type="journal article" date="2017" name="Front. Microbiol.">
        <title>New Insights into the Diversity of the Genus Faecalibacterium.</title>
        <authorList>
            <person name="Benevides L."/>
            <person name="Burman S."/>
            <person name="Martin R."/>
            <person name="Robert V."/>
            <person name="Thomas M."/>
            <person name="Miquel S."/>
            <person name="Chain F."/>
            <person name="Sokol H."/>
            <person name="Bermudez-Humaran L.G."/>
            <person name="Morrison M."/>
            <person name="Langella P."/>
            <person name="Azevedo V.A."/>
            <person name="Chatel J.M."/>
            <person name="Soares S."/>
        </authorList>
    </citation>
    <scope>NUCLEOTIDE SEQUENCE [LARGE SCALE GENOMIC DNA]</scope>
    <source>
        <strain evidence="7">CNCM I-4540</strain>
    </source>
</reference>
<dbReference type="FunFam" id="1.10.10.10:FF:000001">
    <property type="entry name" value="LysR family transcriptional regulator"/>
    <property type="match status" value="1"/>
</dbReference>
<name>A0A2A6ZCH3_9FIRM</name>
<dbReference type="PANTHER" id="PTHR30126">
    <property type="entry name" value="HTH-TYPE TRANSCRIPTIONAL REGULATOR"/>
    <property type="match status" value="1"/>
</dbReference>
<dbReference type="GO" id="GO:0003700">
    <property type="term" value="F:DNA-binding transcription factor activity"/>
    <property type="evidence" value="ECO:0007669"/>
    <property type="project" value="InterPro"/>
</dbReference>
<gene>
    <name evidence="6" type="ORF">CGS46_03375</name>
</gene>
<dbReference type="AlphaFoldDB" id="A0A2A6ZCH3"/>
<sequence length="314" mass="36537">MIFGTGGSHMNITELRYLVAIRKWGSVSAAAKQLYAAQPNVSKALKNLEEEYGIRIFERSSTGMIPTEQGRHFIRQAERVLDEVDRLDLDARSRQSSCAELRVVLPHATYASYATVDFLQQMADSQQLRVHIRESGTMEALDHVLRRGYHLALLRYAEEDEDYYRRYCDRHGLHREPVMEFEYRLLTNREGPLAKCEVTDITQLNSYMEVLHGDFQLPGGEDSGLRWHTNPNRRIHVYERCSQFSILQNLPNAYMWASPMPKRALEQYHLVLRKCPAQRQRMKDVLVYPDRGTLRPEEQTFVQLLHKQAALTVK</sequence>
<keyword evidence="4" id="KW-0804">Transcription</keyword>
<dbReference type="Pfam" id="PF00126">
    <property type="entry name" value="HTH_1"/>
    <property type="match status" value="1"/>
</dbReference>
<dbReference type="InterPro" id="IPR036388">
    <property type="entry name" value="WH-like_DNA-bd_sf"/>
</dbReference>
<dbReference type="SUPFAM" id="SSF46785">
    <property type="entry name" value="Winged helix' DNA-binding domain"/>
    <property type="match status" value="1"/>
</dbReference>
<organism evidence="6 7">
    <name type="scientific">Faecalibacterium langellae</name>
    <dbReference type="NCBI Taxonomy" id="3435293"/>
    <lineage>
        <taxon>Bacteria</taxon>
        <taxon>Bacillati</taxon>
        <taxon>Bacillota</taxon>
        <taxon>Clostridia</taxon>
        <taxon>Eubacteriales</taxon>
        <taxon>Oscillospiraceae</taxon>
        <taxon>Faecalibacterium</taxon>
    </lineage>
</organism>
<evidence type="ECO:0000313" key="7">
    <source>
        <dbReference type="Proteomes" id="UP000220752"/>
    </source>
</evidence>
<comment type="caution">
    <text evidence="6">The sequence shown here is derived from an EMBL/GenBank/DDBJ whole genome shotgun (WGS) entry which is preliminary data.</text>
</comment>
<dbReference type="SUPFAM" id="SSF53850">
    <property type="entry name" value="Periplasmic binding protein-like II"/>
    <property type="match status" value="1"/>
</dbReference>
<evidence type="ECO:0000256" key="1">
    <source>
        <dbReference type="ARBA" id="ARBA00009437"/>
    </source>
</evidence>
<accession>A0A2A6ZCH3</accession>
<dbReference type="GO" id="GO:0000976">
    <property type="term" value="F:transcription cis-regulatory region binding"/>
    <property type="evidence" value="ECO:0007669"/>
    <property type="project" value="TreeGrafter"/>
</dbReference>
<dbReference type="EMBL" id="NMTQ01000020">
    <property type="protein sequence ID" value="PDX59024.1"/>
    <property type="molecule type" value="Genomic_DNA"/>
</dbReference>
<dbReference type="Proteomes" id="UP000220752">
    <property type="component" value="Unassembled WGS sequence"/>
</dbReference>
<protein>
    <submittedName>
        <fullName evidence="6">Transcriptional regulator</fullName>
    </submittedName>
</protein>
<dbReference type="InterPro" id="IPR000847">
    <property type="entry name" value="LysR_HTH_N"/>
</dbReference>
<dbReference type="InterPro" id="IPR036390">
    <property type="entry name" value="WH_DNA-bd_sf"/>
</dbReference>
<dbReference type="PROSITE" id="PS50931">
    <property type="entry name" value="HTH_LYSR"/>
    <property type="match status" value="1"/>
</dbReference>
<dbReference type="PANTHER" id="PTHR30126:SF40">
    <property type="entry name" value="HTH-TYPE TRANSCRIPTIONAL REGULATOR GLTR"/>
    <property type="match status" value="1"/>
</dbReference>
<proteinExistence type="inferred from homology"/>
<comment type="similarity">
    <text evidence="1">Belongs to the LysR transcriptional regulatory family.</text>
</comment>
<dbReference type="Gene3D" id="1.10.10.10">
    <property type="entry name" value="Winged helix-like DNA-binding domain superfamily/Winged helix DNA-binding domain"/>
    <property type="match status" value="1"/>
</dbReference>